<dbReference type="EMBL" id="AM920689">
    <property type="protein sequence ID" value="CAP52787.1"/>
    <property type="molecule type" value="Genomic_DNA"/>
</dbReference>
<dbReference type="HOGENOM" id="CLU_2025821_0_0_6"/>
<protein>
    <submittedName>
        <fullName evidence="1">Uncharacterized protein</fullName>
    </submittedName>
</protein>
<name>B0RU45_XANCB</name>
<accession>B0RU45</accession>
<gene>
    <name evidence="1" type="ORF">XCCB100_3422</name>
</gene>
<dbReference type="AlphaFoldDB" id="B0RU45"/>
<sequence>MTQVRRSRTRIIARGESSVQTVSVYIAIWFGRLLALLRRTARFVVCSKMQQPKRQWFASTPCPSTQRSQLQVDVSPLRWAKGAVAALVAVGENEIEVKSFPRLWAVAAMENSACRLRCTAQR</sequence>
<evidence type="ECO:0000313" key="2">
    <source>
        <dbReference type="Proteomes" id="UP000001188"/>
    </source>
</evidence>
<dbReference type="KEGG" id="xca:xcc-b100_3422"/>
<organism evidence="1 2">
    <name type="scientific">Xanthomonas campestris pv. campestris (strain B100)</name>
    <dbReference type="NCBI Taxonomy" id="509169"/>
    <lineage>
        <taxon>Bacteria</taxon>
        <taxon>Pseudomonadati</taxon>
        <taxon>Pseudomonadota</taxon>
        <taxon>Gammaproteobacteria</taxon>
        <taxon>Lysobacterales</taxon>
        <taxon>Lysobacteraceae</taxon>
        <taxon>Xanthomonas</taxon>
    </lineage>
</organism>
<proteinExistence type="predicted"/>
<evidence type="ECO:0000313" key="1">
    <source>
        <dbReference type="EMBL" id="CAP52787.1"/>
    </source>
</evidence>
<reference evidence="1 2" key="1">
    <citation type="journal article" date="2008" name="J. Biotechnol.">
        <title>The genome of Xanthomonas campestris pv. campestris B100 and its use for the reconstruction of metabolic pathways involved in xanthan biosynthesis.</title>
        <authorList>
            <person name="Vorholter F.J."/>
            <person name="Schneiker S."/>
            <person name="Goesmann A."/>
            <person name="Krause L."/>
            <person name="Bekel T."/>
            <person name="Kaiser O."/>
            <person name="Linke B."/>
            <person name="Patschkowski T."/>
            <person name="Ruckert C."/>
            <person name="Schmid J."/>
            <person name="Sidhu V.K."/>
            <person name="Sieber V."/>
            <person name="Tauch A."/>
            <person name="Watt S.A."/>
            <person name="Weisshaar B."/>
            <person name="Becker A."/>
            <person name="Niehaus K."/>
            <person name="Puhler A."/>
        </authorList>
    </citation>
    <scope>NUCLEOTIDE SEQUENCE [LARGE SCALE GENOMIC DNA]</scope>
    <source>
        <strain evidence="1 2">B100</strain>
    </source>
</reference>
<dbReference type="Proteomes" id="UP000001188">
    <property type="component" value="Chromosome"/>
</dbReference>